<dbReference type="SUPFAM" id="SSF48264">
    <property type="entry name" value="Cytochrome P450"/>
    <property type="match status" value="1"/>
</dbReference>
<evidence type="ECO:0000256" key="5">
    <source>
        <dbReference type="ARBA" id="ARBA00023002"/>
    </source>
</evidence>
<evidence type="ECO:0000313" key="10">
    <source>
        <dbReference type="Proteomes" id="UP000717328"/>
    </source>
</evidence>
<dbReference type="OrthoDB" id="1470350at2759"/>
<keyword evidence="10" id="KW-1185">Reference proteome</keyword>
<keyword evidence="8" id="KW-0812">Transmembrane</keyword>
<dbReference type="InterPro" id="IPR002402">
    <property type="entry name" value="Cyt_P450_E_grp-II"/>
</dbReference>
<accession>A0A9P7KKK4</accession>
<dbReference type="Proteomes" id="UP000717328">
    <property type="component" value="Unassembled WGS sequence"/>
</dbReference>
<dbReference type="GO" id="GO:0005506">
    <property type="term" value="F:iron ion binding"/>
    <property type="evidence" value="ECO:0007669"/>
    <property type="project" value="InterPro"/>
</dbReference>
<dbReference type="InterPro" id="IPR047146">
    <property type="entry name" value="Cyt_P450_E_CYP52_fungi"/>
</dbReference>
<keyword evidence="5" id="KW-0560">Oxidoreductase</keyword>
<keyword evidence="8" id="KW-0472">Membrane</keyword>
<reference evidence="9" key="2">
    <citation type="submission" date="2021-10" db="EMBL/GenBank/DDBJ databases">
        <title>Phylogenomics reveals ancestral predisposition of the termite-cultivated fungus Termitomyces towards a domesticated lifestyle.</title>
        <authorList>
            <person name="Auxier B."/>
            <person name="Grum-Grzhimaylo A."/>
            <person name="Cardenas M.E."/>
            <person name="Lodge J.D."/>
            <person name="Laessoe T."/>
            <person name="Pedersen O."/>
            <person name="Smith M.E."/>
            <person name="Kuyper T.W."/>
            <person name="Franco-Molano E.A."/>
            <person name="Baroni T.J."/>
            <person name="Aanen D.K."/>
        </authorList>
    </citation>
    <scope>NUCLEOTIDE SEQUENCE</scope>
    <source>
        <strain evidence="9">D49</strain>
    </source>
</reference>
<dbReference type="EMBL" id="JABCKI010000064">
    <property type="protein sequence ID" value="KAG5653249.1"/>
    <property type="molecule type" value="Genomic_DNA"/>
</dbReference>
<feature type="transmembrane region" description="Helical" evidence="8">
    <location>
        <begin position="43"/>
        <end position="62"/>
    </location>
</feature>
<keyword evidence="8" id="KW-1133">Transmembrane helix</keyword>
<dbReference type="GO" id="GO:0020037">
    <property type="term" value="F:heme binding"/>
    <property type="evidence" value="ECO:0007669"/>
    <property type="project" value="InterPro"/>
</dbReference>
<evidence type="ECO:0000256" key="7">
    <source>
        <dbReference type="ARBA" id="ARBA00023033"/>
    </source>
</evidence>
<dbReference type="InterPro" id="IPR036396">
    <property type="entry name" value="Cyt_P450_sf"/>
</dbReference>
<evidence type="ECO:0000256" key="6">
    <source>
        <dbReference type="ARBA" id="ARBA00023004"/>
    </source>
</evidence>
<name>A0A9P7KKK4_9AGAR</name>
<keyword evidence="3" id="KW-0349">Heme</keyword>
<dbReference type="GO" id="GO:0004497">
    <property type="term" value="F:monooxygenase activity"/>
    <property type="evidence" value="ECO:0007669"/>
    <property type="project" value="UniProtKB-KW"/>
</dbReference>
<reference evidence="9" key="1">
    <citation type="submission" date="2021-02" db="EMBL/GenBank/DDBJ databases">
        <authorList>
            <person name="Nieuwenhuis M."/>
            <person name="Van De Peppel L.J.J."/>
        </authorList>
    </citation>
    <scope>NUCLEOTIDE SEQUENCE</scope>
    <source>
        <strain evidence="9">D49</strain>
    </source>
</reference>
<comment type="cofactor">
    <cofactor evidence="1">
        <name>heme</name>
        <dbReference type="ChEBI" id="CHEBI:30413"/>
    </cofactor>
</comment>
<dbReference type="InterPro" id="IPR001128">
    <property type="entry name" value="Cyt_P450"/>
</dbReference>
<dbReference type="AlphaFoldDB" id="A0A9P7KKK4"/>
<comment type="similarity">
    <text evidence="2">Belongs to the cytochrome P450 family.</text>
</comment>
<evidence type="ECO:0000256" key="1">
    <source>
        <dbReference type="ARBA" id="ARBA00001971"/>
    </source>
</evidence>
<keyword evidence="4" id="KW-0479">Metal-binding</keyword>
<keyword evidence="7" id="KW-0503">Monooxygenase</keyword>
<evidence type="ECO:0000313" key="9">
    <source>
        <dbReference type="EMBL" id="KAG5653249.1"/>
    </source>
</evidence>
<dbReference type="PANTHER" id="PTHR24287">
    <property type="entry name" value="P450, PUTATIVE (EUROFUNG)-RELATED"/>
    <property type="match status" value="1"/>
</dbReference>
<comment type="caution">
    <text evidence="9">The sequence shown here is derived from an EMBL/GenBank/DDBJ whole genome shotgun (WGS) entry which is preliminary data.</text>
</comment>
<feature type="transmembrane region" description="Helical" evidence="8">
    <location>
        <begin position="12"/>
        <end position="31"/>
    </location>
</feature>
<proteinExistence type="inferred from homology"/>
<sequence length="395" mass="44695">MVLVTPGVDFIIYHLVRISVPSGLFAISLRALGANCGYPLPTWALVFGTTLFVPVAIAARIIHKSFDEKRQAAAVGARLPTQVKGKRFGNLDVLLTIKKMWDHGYPAEGLTEILQETEHIANVRVLWSDQILTAHPEHIKAILATDFNNYVKGERFRENMFSVLGSGVFNSDAQLTRTGEMWKFHRSMTRPFFTRDRISDFELFDRHADTAIALIKERMRSGYAIDFQDLMSRFTLDSASEFLFGHCVHSLTAGLPYPHNASYVPPDSSTPQANRANEFARAFLEAQEVAARRERLGWVWPLTEIMADKTKEPMRIVNEYLDPIVQEAIAKKQAAPKLDEKEVEDGQTLIDHLVSQSSVHLRLREEVLATVGPTRRPDYDDIRDMKYLRAVINGT</sequence>
<dbReference type="Pfam" id="PF00067">
    <property type="entry name" value="p450"/>
    <property type="match status" value="1"/>
</dbReference>
<evidence type="ECO:0000256" key="2">
    <source>
        <dbReference type="ARBA" id="ARBA00010617"/>
    </source>
</evidence>
<evidence type="ECO:0000256" key="4">
    <source>
        <dbReference type="ARBA" id="ARBA00022723"/>
    </source>
</evidence>
<dbReference type="GO" id="GO:0016705">
    <property type="term" value="F:oxidoreductase activity, acting on paired donors, with incorporation or reduction of molecular oxygen"/>
    <property type="evidence" value="ECO:0007669"/>
    <property type="project" value="InterPro"/>
</dbReference>
<evidence type="ECO:0000256" key="8">
    <source>
        <dbReference type="SAM" id="Phobius"/>
    </source>
</evidence>
<dbReference type="PRINTS" id="PR00464">
    <property type="entry name" value="EP450II"/>
</dbReference>
<evidence type="ECO:0000256" key="3">
    <source>
        <dbReference type="ARBA" id="ARBA00022617"/>
    </source>
</evidence>
<keyword evidence="6" id="KW-0408">Iron</keyword>
<gene>
    <name evidence="9" type="ORF">H0H81_001506</name>
</gene>
<dbReference type="PANTHER" id="PTHR24287:SF1">
    <property type="entry name" value="P450, PUTATIVE (EUROFUNG)-RELATED"/>
    <property type="match status" value="1"/>
</dbReference>
<organism evidence="9 10">
    <name type="scientific">Sphagnurus paluster</name>
    <dbReference type="NCBI Taxonomy" id="117069"/>
    <lineage>
        <taxon>Eukaryota</taxon>
        <taxon>Fungi</taxon>
        <taxon>Dikarya</taxon>
        <taxon>Basidiomycota</taxon>
        <taxon>Agaricomycotina</taxon>
        <taxon>Agaricomycetes</taxon>
        <taxon>Agaricomycetidae</taxon>
        <taxon>Agaricales</taxon>
        <taxon>Tricholomatineae</taxon>
        <taxon>Lyophyllaceae</taxon>
        <taxon>Sphagnurus</taxon>
    </lineage>
</organism>
<dbReference type="Gene3D" id="1.10.630.10">
    <property type="entry name" value="Cytochrome P450"/>
    <property type="match status" value="2"/>
</dbReference>
<protein>
    <submittedName>
        <fullName evidence="9">Uncharacterized protein</fullName>
    </submittedName>
</protein>